<dbReference type="Proteomes" id="UP000276133">
    <property type="component" value="Unassembled WGS sequence"/>
</dbReference>
<organism evidence="1 2">
    <name type="scientific">Brachionus plicatilis</name>
    <name type="common">Marine rotifer</name>
    <name type="synonym">Brachionus muelleri</name>
    <dbReference type="NCBI Taxonomy" id="10195"/>
    <lineage>
        <taxon>Eukaryota</taxon>
        <taxon>Metazoa</taxon>
        <taxon>Spiralia</taxon>
        <taxon>Gnathifera</taxon>
        <taxon>Rotifera</taxon>
        <taxon>Eurotatoria</taxon>
        <taxon>Monogononta</taxon>
        <taxon>Pseudotrocha</taxon>
        <taxon>Ploima</taxon>
        <taxon>Brachionidae</taxon>
        <taxon>Brachionus</taxon>
    </lineage>
</organism>
<evidence type="ECO:0000313" key="1">
    <source>
        <dbReference type="EMBL" id="RNA32832.1"/>
    </source>
</evidence>
<dbReference type="EMBL" id="REGN01001740">
    <property type="protein sequence ID" value="RNA32832.1"/>
    <property type="molecule type" value="Genomic_DNA"/>
</dbReference>
<comment type="caution">
    <text evidence="1">The sequence shown here is derived from an EMBL/GenBank/DDBJ whole genome shotgun (WGS) entry which is preliminary data.</text>
</comment>
<sequence>MTSERPFFFRLGLGSGDEEDEADIGGVSLCSLCGAAATLSRPAENAAISAAGYWPWYTESNMLDTECEVAAGELAADGPFSSLVSSDILAQYITQIVCGLARDNKKAKEKD</sequence>
<proteinExistence type="predicted"/>
<dbReference type="AlphaFoldDB" id="A0A3M7SAN9"/>
<name>A0A3M7SAN9_BRAPC</name>
<reference evidence="1 2" key="1">
    <citation type="journal article" date="2018" name="Sci. Rep.">
        <title>Genomic signatures of local adaptation to the degree of environmental predictability in rotifers.</title>
        <authorList>
            <person name="Franch-Gras L."/>
            <person name="Hahn C."/>
            <person name="Garcia-Roger E.M."/>
            <person name="Carmona M.J."/>
            <person name="Serra M."/>
            <person name="Gomez A."/>
        </authorList>
    </citation>
    <scope>NUCLEOTIDE SEQUENCE [LARGE SCALE GENOMIC DNA]</scope>
    <source>
        <strain evidence="1">HYR1</strain>
    </source>
</reference>
<evidence type="ECO:0000313" key="2">
    <source>
        <dbReference type="Proteomes" id="UP000276133"/>
    </source>
</evidence>
<accession>A0A3M7SAN9</accession>
<keyword evidence="2" id="KW-1185">Reference proteome</keyword>
<protein>
    <submittedName>
        <fullName evidence="1">Uncharacterized protein</fullName>
    </submittedName>
</protein>
<gene>
    <name evidence="1" type="ORF">BpHYR1_035257</name>
</gene>